<protein>
    <submittedName>
        <fullName evidence="3">Class I SAM-dependent methyltransferase</fullName>
        <ecNumber evidence="3">2.1.1.222</ecNumber>
        <ecNumber evidence="3">2.1.1.64</ecNumber>
    </submittedName>
</protein>
<dbReference type="SUPFAM" id="SSF53335">
    <property type="entry name" value="S-adenosyl-L-methionine-dependent methyltransferases"/>
    <property type="match status" value="1"/>
</dbReference>
<dbReference type="PANTHER" id="PTHR43861">
    <property type="entry name" value="TRANS-ACONITATE 2-METHYLTRANSFERASE-RELATED"/>
    <property type="match status" value="1"/>
</dbReference>
<dbReference type="InterPro" id="IPR041698">
    <property type="entry name" value="Methyltransf_25"/>
</dbReference>
<dbReference type="PANTHER" id="PTHR43861:SF3">
    <property type="entry name" value="PUTATIVE (AFU_ORTHOLOGUE AFUA_2G14390)-RELATED"/>
    <property type="match status" value="1"/>
</dbReference>
<reference evidence="4" key="1">
    <citation type="journal article" date="2019" name="Int. J. Syst. Evol. Microbiol.">
        <title>The Global Catalogue of Microorganisms (GCM) 10K type strain sequencing project: providing services to taxonomists for standard genome sequencing and annotation.</title>
        <authorList>
            <consortium name="The Broad Institute Genomics Platform"/>
            <consortium name="The Broad Institute Genome Sequencing Center for Infectious Disease"/>
            <person name="Wu L."/>
            <person name="Ma J."/>
        </authorList>
    </citation>
    <scope>NUCLEOTIDE SEQUENCE [LARGE SCALE GENOMIC DNA]</scope>
    <source>
        <strain evidence="4">JCM 4816</strain>
    </source>
</reference>
<dbReference type="Pfam" id="PF13649">
    <property type="entry name" value="Methyltransf_25"/>
    <property type="match status" value="1"/>
</dbReference>
<proteinExistence type="predicted"/>
<evidence type="ECO:0000313" key="4">
    <source>
        <dbReference type="Proteomes" id="UP001596174"/>
    </source>
</evidence>
<dbReference type="InterPro" id="IPR029063">
    <property type="entry name" value="SAM-dependent_MTases_sf"/>
</dbReference>
<feature type="domain" description="Methyltransferase" evidence="2">
    <location>
        <begin position="38"/>
        <end position="129"/>
    </location>
</feature>
<dbReference type="GO" id="GO:0061542">
    <property type="term" value="F:3-demethylubiquinol 3-O-methyltransferase activity"/>
    <property type="evidence" value="ECO:0007669"/>
    <property type="project" value="UniProtKB-EC"/>
</dbReference>
<dbReference type="GO" id="GO:0102208">
    <property type="term" value="F:2-polyprenyl-6-hydroxyphenol methylase activity"/>
    <property type="evidence" value="ECO:0007669"/>
    <property type="project" value="UniProtKB-EC"/>
</dbReference>
<evidence type="ECO:0000256" key="1">
    <source>
        <dbReference type="ARBA" id="ARBA00022679"/>
    </source>
</evidence>
<dbReference type="RefSeq" id="WP_380586339.1">
    <property type="nucleotide sequence ID" value="NZ_JBHSQJ010000097.1"/>
</dbReference>
<dbReference type="GO" id="GO:0032259">
    <property type="term" value="P:methylation"/>
    <property type="evidence" value="ECO:0007669"/>
    <property type="project" value="UniProtKB-KW"/>
</dbReference>
<gene>
    <name evidence="3" type="ORF">ACFP3V_22545</name>
</gene>
<keyword evidence="3" id="KW-0489">Methyltransferase</keyword>
<organism evidence="3 4">
    <name type="scientific">Streptacidiphilus monticola</name>
    <dbReference type="NCBI Taxonomy" id="2161674"/>
    <lineage>
        <taxon>Bacteria</taxon>
        <taxon>Bacillati</taxon>
        <taxon>Actinomycetota</taxon>
        <taxon>Actinomycetes</taxon>
        <taxon>Kitasatosporales</taxon>
        <taxon>Streptomycetaceae</taxon>
        <taxon>Streptacidiphilus</taxon>
    </lineage>
</organism>
<name>A0ABW1G5V6_9ACTN</name>
<dbReference type="CDD" id="cd02440">
    <property type="entry name" value="AdoMet_MTases"/>
    <property type="match status" value="1"/>
</dbReference>
<dbReference type="Proteomes" id="UP001596174">
    <property type="component" value="Unassembled WGS sequence"/>
</dbReference>
<dbReference type="EC" id="2.1.1.64" evidence="3"/>
<keyword evidence="4" id="KW-1185">Reference proteome</keyword>
<sequence>MDAEDWDRRYAAEELVWSAGPNRFVAEELAGLTPGRALDLAAGEGRNALWLAEQGWRVDAVDWSAVGLDKARRAAAARGVELTAVQADVTAYHPEPGAYDLALVSYLQLPAPQLRTVLRAALTAVRSGGVLFLIAHDLRNLTEGSGGPQDPEVLTTPEAVTAVWSGGARIERAETVRRDVNPQAGHGGEAGRPALDTLVRAVRT</sequence>
<dbReference type="EMBL" id="JBHSQJ010000097">
    <property type="protein sequence ID" value="MFC5909984.1"/>
    <property type="molecule type" value="Genomic_DNA"/>
</dbReference>
<comment type="caution">
    <text evidence="3">The sequence shown here is derived from an EMBL/GenBank/DDBJ whole genome shotgun (WGS) entry which is preliminary data.</text>
</comment>
<dbReference type="EC" id="2.1.1.222" evidence="3"/>
<keyword evidence="1 3" id="KW-0808">Transferase</keyword>
<evidence type="ECO:0000259" key="2">
    <source>
        <dbReference type="Pfam" id="PF13649"/>
    </source>
</evidence>
<dbReference type="Gene3D" id="3.40.50.150">
    <property type="entry name" value="Vaccinia Virus protein VP39"/>
    <property type="match status" value="1"/>
</dbReference>
<accession>A0ABW1G5V6</accession>
<evidence type="ECO:0000313" key="3">
    <source>
        <dbReference type="EMBL" id="MFC5909984.1"/>
    </source>
</evidence>